<dbReference type="AlphaFoldDB" id="A0A6M2DY16"/>
<protein>
    <submittedName>
        <fullName evidence="8">Putative product</fullName>
    </submittedName>
</protein>
<evidence type="ECO:0000256" key="4">
    <source>
        <dbReference type="ARBA" id="ARBA00023136"/>
    </source>
</evidence>
<feature type="transmembrane region" description="Helical" evidence="5">
    <location>
        <begin position="44"/>
        <end position="60"/>
    </location>
</feature>
<evidence type="ECO:0000256" key="5">
    <source>
        <dbReference type="SAM" id="Phobius"/>
    </source>
</evidence>
<dbReference type="InterPro" id="IPR053219">
    <property type="entry name" value="GPCR_Dmsr-1"/>
</dbReference>
<organism evidence="8">
    <name type="scientific">Xenopsylla cheopis</name>
    <name type="common">Oriental rat flea</name>
    <name type="synonym">Pulex cheopis</name>
    <dbReference type="NCBI Taxonomy" id="163159"/>
    <lineage>
        <taxon>Eukaryota</taxon>
        <taxon>Metazoa</taxon>
        <taxon>Ecdysozoa</taxon>
        <taxon>Arthropoda</taxon>
        <taxon>Hexapoda</taxon>
        <taxon>Insecta</taxon>
        <taxon>Pterygota</taxon>
        <taxon>Neoptera</taxon>
        <taxon>Endopterygota</taxon>
        <taxon>Siphonaptera</taxon>
        <taxon>Pulicidae</taxon>
        <taxon>Xenopsyllinae</taxon>
        <taxon>Xenopsylla</taxon>
    </lineage>
</organism>
<comment type="subcellular location">
    <subcellularLocation>
        <location evidence="1">Membrane</location>
    </subcellularLocation>
</comment>
<evidence type="ECO:0000256" key="3">
    <source>
        <dbReference type="ARBA" id="ARBA00022989"/>
    </source>
</evidence>
<dbReference type="Pfam" id="PF10324">
    <property type="entry name" value="7TM_GPCR_Srw"/>
    <property type="match status" value="1"/>
</dbReference>
<dbReference type="InterPro" id="IPR017452">
    <property type="entry name" value="GPCR_Rhodpsn_7TM"/>
</dbReference>
<keyword evidence="2 5" id="KW-0812">Transmembrane</keyword>
<dbReference type="PROSITE" id="PS50262">
    <property type="entry name" value="G_PROTEIN_RECEP_F1_2"/>
    <property type="match status" value="1"/>
</dbReference>
<keyword evidence="3 5" id="KW-1133">Transmembrane helix</keyword>
<dbReference type="SUPFAM" id="SSF81321">
    <property type="entry name" value="Family A G protein-coupled receptor-like"/>
    <property type="match status" value="1"/>
</dbReference>
<dbReference type="Gene3D" id="1.20.1070.10">
    <property type="entry name" value="Rhodopsin 7-helix transmembrane proteins"/>
    <property type="match status" value="1"/>
</dbReference>
<name>A0A6M2DY16_XENCH</name>
<keyword evidence="6" id="KW-0732">Signal</keyword>
<proteinExistence type="predicted"/>
<dbReference type="PANTHER" id="PTHR46273:SF4">
    <property type="entry name" value="AT19640P"/>
    <property type="match status" value="1"/>
</dbReference>
<dbReference type="EMBL" id="GIIL01007237">
    <property type="protein sequence ID" value="NOV50963.1"/>
    <property type="molecule type" value="Transcribed_RNA"/>
</dbReference>
<evidence type="ECO:0000313" key="8">
    <source>
        <dbReference type="EMBL" id="NOV50963.1"/>
    </source>
</evidence>
<evidence type="ECO:0000259" key="7">
    <source>
        <dbReference type="PROSITE" id="PS50262"/>
    </source>
</evidence>
<evidence type="ECO:0000256" key="1">
    <source>
        <dbReference type="ARBA" id="ARBA00004370"/>
    </source>
</evidence>
<feature type="chain" id="PRO_5027088518" evidence="6">
    <location>
        <begin position="21"/>
        <end position="121"/>
    </location>
</feature>
<accession>A0A6M2DY16</accession>
<keyword evidence="4 5" id="KW-0472">Membrane</keyword>
<feature type="domain" description="G-protein coupled receptors family 1 profile" evidence="7">
    <location>
        <begin position="1"/>
        <end position="57"/>
    </location>
</feature>
<sequence>MLLAVLLLFLITEFPQGILGLLSAVLGNTFFTECYLKLGEVMDIFALINSAINFILYCAMSRQFRLTFREAFCKMLSKAGIPDRRNVRGAVSGNGVPDQDKTTQRLVRHGTLKHETQVTQV</sequence>
<feature type="signal peptide" evidence="6">
    <location>
        <begin position="1"/>
        <end position="20"/>
    </location>
</feature>
<dbReference type="GO" id="GO:0008528">
    <property type="term" value="F:G protein-coupled peptide receptor activity"/>
    <property type="evidence" value="ECO:0007669"/>
    <property type="project" value="InterPro"/>
</dbReference>
<dbReference type="InterPro" id="IPR019427">
    <property type="entry name" value="7TM_GPCR_serpentine_rcpt_Srw"/>
</dbReference>
<evidence type="ECO:0000256" key="2">
    <source>
        <dbReference type="ARBA" id="ARBA00022692"/>
    </source>
</evidence>
<dbReference type="GO" id="GO:0005886">
    <property type="term" value="C:plasma membrane"/>
    <property type="evidence" value="ECO:0007669"/>
    <property type="project" value="TreeGrafter"/>
</dbReference>
<dbReference type="PANTHER" id="PTHR46273">
    <property type="entry name" value="MYOSUPPRESSIN RECEPTOR 1, ISOFORM B-RELATED"/>
    <property type="match status" value="1"/>
</dbReference>
<evidence type="ECO:0000256" key="6">
    <source>
        <dbReference type="SAM" id="SignalP"/>
    </source>
</evidence>
<reference evidence="8" key="1">
    <citation type="submission" date="2020-03" db="EMBL/GenBank/DDBJ databases">
        <title>Transcriptomic Profiling of the Digestive Tract of the Rat Flea, Xenopsylla cheopis, Following Blood Feeding and Infection with Yersinia pestis.</title>
        <authorList>
            <person name="Bland D.M."/>
            <person name="Martens C.A."/>
            <person name="Virtaneva K."/>
            <person name="Kanakabandi K."/>
            <person name="Long D."/>
            <person name="Rosenke R."/>
            <person name="Saturday G.A."/>
            <person name="Hoyt F.H."/>
            <person name="Bruno D.P."/>
            <person name="Ribeiro J.M.C."/>
            <person name="Hinnebusch J."/>
        </authorList>
    </citation>
    <scope>NUCLEOTIDE SEQUENCE</scope>
</reference>